<dbReference type="InterPro" id="IPR010852">
    <property type="entry name" value="ABATE"/>
</dbReference>
<protein>
    <recommendedName>
        <fullName evidence="1">Zinc finger CGNR domain-containing protein</fullName>
    </recommendedName>
</protein>
<evidence type="ECO:0000259" key="1">
    <source>
        <dbReference type="Pfam" id="PF11706"/>
    </source>
</evidence>
<dbReference type="Proteomes" id="UP000004816">
    <property type="component" value="Unassembled WGS sequence"/>
</dbReference>
<dbReference type="PANTHER" id="PTHR35525:SF3">
    <property type="entry name" value="BLL6575 PROTEIN"/>
    <property type="match status" value="1"/>
</dbReference>
<dbReference type="InterPro" id="IPR023286">
    <property type="entry name" value="ABATE_dom_sf"/>
</dbReference>
<sequence>MVSASGSVGEETGFTFVSGDVALDFAGTLRYWNTRREELLRAPADFARWLVLAGLLDQEPVVGDAERVMAMELRKAVYVLAQAKIGGDPLPQHAMSLVNARARRPRVTPQLTESGAIRREGGALEALATIALHAVRLIGSDTALRQCEDDNCTRIFVDRSRRGDRRWCDMAGCGNRDKARAHRARRAAQRL</sequence>
<dbReference type="Pfam" id="PF07336">
    <property type="entry name" value="ABATE"/>
    <property type="match status" value="1"/>
</dbReference>
<name>E5XRJ3_SEGRC</name>
<dbReference type="InterPro" id="IPR021005">
    <property type="entry name" value="Znf_CGNR"/>
</dbReference>
<reference evidence="2 3" key="1">
    <citation type="journal article" date="2011" name="Stand. Genomic Sci.">
        <title>High quality draft genome sequence of Segniliparus rugosus CDC 945(T)= (ATCC BAA-974(T)).</title>
        <authorList>
            <person name="Earl A.M."/>
            <person name="Desjardins C.A."/>
            <person name="Fitzgerald M.G."/>
            <person name="Arachchi H.M."/>
            <person name="Zeng Q."/>
            <person name="Mehta T."/>
            <person name="Griggs A."/>
            <person name="Birren B.W."/>
            <person name="Toney N.C."/>
            <person name="Carr J."/>
            <person name="Posey J."/>
            <person name="Butler W.R."/>
        </authorList>
    </citation>
    <scope>NUCLEOTIDE SEQUENCE [LARGE SCALE GENOMIC DNA]</scope>
    <source>
        <strain evidence="3">ATCC BAA-974 / DSM 45345 / CCUG 50838 / CIP 108380 / JCM 13579 / CDC 945</strain>
    </source>
</reference>
<dbReference type="STRING" id="679197.HMPREF9336_02116"/>
<dbReference type="AlphaFoldDB" id="E5XRJ3"/>
<dbReference type="Gene3D" id="1.10.3300.10">
    <property type="entry name" value="Jann2411-like domain"/>
    <property type="match status" value="1"/>
</dbReference>
<dbReference type="HOGENOM" id="CLU_087298_3_1_11"/>
<proteinExistence type="predicted"/>
<feature type="domain" description="Zinc finger CGNR" evidence="1">
    <location>
        <begin position="144"/>
        <end position="186"/>
    </location>
</feature>
<keyword evidence="3" id="KW-1185">Reference proteome</keyword>
<dbReference type="EMBL" id="ACZI02000002">
    <property type="protein sequence ID" value="EFV13038.1"/>
    <property type="molecule type" value="Genomic_DNA"/>
</dbReference>
<evidence type="ECO:0000313" key="2">
    <source>
        <dbReference type="EMBL" id="EFV13038.1"/>
    </source>
</evidence>
<accession>E5XRJ3</accession>
<comment type="caution">
    <text evidence="2">The sequence shown here is derived from an EMBL/GenBank/DDBJ whole genome shotgun (WGS) entry which is preliminary data.</text>
</comment>
<dbReference type="OrthoDB" id="123307at2"/>
<dbReference type="eggNOG" id="COG5516">
    <property type="taxonomic scope" value="Bacteria"/>
</dbReference>
<dbReference type="RefSeq" id="WP_007470190.1">
    <property type="nucleotide sequence ID" value="NZ_KI391953.1"/>
</dbReference>
<dbReference type="PANTHER" id="PTHR35525">
    <property type="entry name" value="BLL6575 PROTEIN"/>
    <property type="match status" value="1"/>
</dbReference>
<dbReference type="SUPFAM" id="SSF160904">
    <property type="entry name" value="Jann2411-like"/>
    <property type="match status" value="1"/>
</dbReference>
<gene>
    <name evidence="2" type="ORF">HMPREF9336_02116</name>
</gene>
<dbReference type="Pfam" id="PF11706">
    <property type="entry name" value="zf-CGNR"/>
    <property type="match status" value="1"/>
</dbReference>
<organism evidence="2 3">
    <name type="scientific">Segniliparus rugosus (strain ATCC BAA-974 / DSM 45345 / CCUG 50838 / CIP 108380 / JCM 13579 / CDC 945)</name>
    <dbReference type="NCBI Taxonomy" id="679197"/>
    <lineage>
        <taxon>Bacteria</taxon>
        <taxon>Bacillati</taxon>
        <taxon>Actinomycetota</taxon>
        <taxon>Actinomycetes</taxon>
        <taxon>Mycobacteriales</taxon>
        <taxon>Segniliparaceae</taxon>
        <taxon>Segniliparus</taxon>
    </lineage>
</organism>
<evidence type="ECO:0000313" key="3">
    <source>
        <dbReference type="Proteomes" id="UP000004816"/>
    </source>
</evidence>